<evidence type="ECO:0000313" key="9">
    <source>
        <dbReference type="Proteomes" id="UP000030759"/>
    </source>
</evidence>
<evidence type="ECO:0000256" key="7">
    <source>
        <dbReference type="RuleBase" id="RU363079"/>
    </source>
</evidence>
<evidence type="ECO:0000313" key="8">
    <source>
        <dbReference type="EMBL" id="ERE65044.1"/>
    </source>
</evidence>
<feature type="transmembrane region" description="Helical" evidence="7">
    <location>
        <begin position="493"/>
        <end position="515"/>
    </location>
</feature>
<dbReference type="AlphaFoldDB" id="A0A061HUZ3"/>
<organism evidence="8 9">
    <name type="scientific">Cricetulus griseus</name>
    <name type="common">Chinese hamster</name>
    <name type="synonym">Cricetulus barabensis griseus</name>
    <dbReference type="NCBI Taxonomy" id="10029"/>
    <lineage>
        <taxon>Eukaryota</taxon>
        <taxon>Metazoa</taxon>
        <taxon>Chordata</taxon>
        <taxon>Craniata</taxon>
        <taxon>Vertebrata</taxon>
        <taxon>Euteleostomi</taxon>
        <taxon>Mammalia</taxon>
        <taxon>Eutheria</taxon>
        <taxon>Euarchontoglires</taxon>
        <taxon>Glires</taxon>
        <taxon>Rodentia</taxon>
        <taxon>Myomorpha</taxon>
        <taxon>Muroidea</taxon>
        <taxon>Cricetidae</taxon>
        <taxon>Cricetinae</taxon>
        <taxon>Cricetulus</taxon>
    </lineage>
</organism>
<evidence type="ECO:0000256" key="6">
    <source>
        <dbReference type="ARBA" id="ARBA00023136"/>
    </source>
</evidence>
<feature type="transmembrane region" description="Helical" evidence="7">
    <location>
        <begin position="610"/>
        <end position="634"/>
    </location>
</feature>
<dbReference type="PANTHER" id="PTHR10766">
    <property type="entry name" value="TRANSMEMBRANE 9 SUPERFAMILY PROTEIN"/>
    <property type="match status" value="1"/>
</dbReference>
<accession>A0A061HUZ3</accession>
<feature type="transmembrane region" description="Helical" evidence="7">
    <location>
        <begin position="323"/>
        <end position="346"/>
    </location>
</feature>
<evidence type="ECO:0000256" key="3">
    <source>
        <dbReference type="ARBA" id="ARBA00022692"/>
    </source>
</evidence>
<dbReference type="Pfam" id="PF02990">
    <property type="entry name" value="EMP70"/>
    <property type="match status" value="2"/>
</dbReference>
<evidence type="ECO:0000256" key="4">
    <source>
        <dbReference type="ARBA" id="ARBA00022729"/>
    </source>
</evidence>
<comment type="subcellular location">
    <subcellularLocation>
        <location evidence="1">Membrane</location>
        <topology evidence="1">Multi-pass membrane protein</topology>
    </subcellularLocation>
</comment>
<feature type="transmembrane region" description="Helical" evidence="7">
    <location>
        <begin position="538"/>
        <end position="561"/>
    </location>
</feature>
<feature type="transmembrane region" description="Helical" evidence="7">
    <location>
        <begin position="573"/>
        <end position="598"/>
    </location>
</feature>
<evidence type="ECO:0000256" key="1">
    <source>
        <dbReference type="ARBA" id="ARBA00004141"/>
    </source>
</evidence>
<evidence type="ECO:0000256" key="5">
    <source>
        <dbReference type="ARBA" id="ARBA00022989"/>
    </source>
</evidence>
<feature type="chain" id="PRO_5007353083" description="Transmembrane 9 superfamily member" evidence="7">
    <location>
        <begin position="34"/>
        <end position="685"/>
    </location>
</feature>
<feature type="signal peptide" evidence="7">
    <location>
        <begin position="1"/>
        <end position="33"/>
    </location>
</feature>
<feature type="transmembrane region" description="Helical" evidence="7">
    <location>
        <begin position="457"/>
        <end position="481"/>
    </location>
</feature>
<dbReference type="GO" id="GO:0016020">
    <property type="term" value="C:membrane"/>
    <property type="evidence" value="ECO:0007669"/>
    <property type="project" value="UniProtKB-SubCell"/>
</dbReference>
<dbReference type="Proteomes" id="UP000030759">
    <property type="component" value="Unassembled WGS sequence"/>
</dbReference>
<feature type="transmembrane region" description="Helical" evidence="7">
    <location>
        <begin position="425"/>
        <end position="445"/>
    </location>
</feature>
<dbReference type="InterPro" id="IPR004240">
    <property type="entry name" value="EMP70"/>
</dbReference>
<protein>
    <recommendedName>
        <fullName evidence="7">Transmembrane 9 superfamily member</fullName>
    </recommendedName>
</protein>
<dbReference type="GO" id="GO:0072657">
    <property type="term" value="P:protein localization to membrane"/>
    <property type="evidence" value="ECO:0007669"/>
    <property type="project" value="TreeGrafter"/>
</dbReference>
<evidence type="ECO:0000256" key="2">
    <source>
        <dbReference type="ARBA" id="ARBA00005227"/>
    </source>
</evidence>
<feature type="transmembrane region" description="Helical" evidence="7">
    <location>
        <begin position="646"/>
        <end position="679"/>
    </location>
</feature>
<keyword evidence="4 7" id="KW-0732">Signal</keyword>
<comment type="similarity">
    <text evidence="2 7">Belongs to the nonaspanin (TM9SF) (TC 9.A.2) family.</text>
</comment>
<name>A0A061HUZ3_CRIGR</name>
<proteinExistence type="inferred from homology"/>
<keyword evidence="6 7" id="KW-0472">Membrane</keyword>
<dbReference type="PANTHER" id="PTHR10766:SF176">
    <property type="entry name" value="TRANSMEMBRANE 9 SUPERFAMILY MEMBER"/>
    <property type="match status" value="1"/>
</dbReference>
<keyword evidence="3 7" id="KW-0812">Transmembrane</keyword>
<dbReference type="EMBL" id="KE685810">
    <property type="protein sequence ID" value="ERE65044.1"/>
    <property type="molecule type" value="Genomic_DNA"/>
</dbReference>
<feature type="transmembrane region" description="Helical" evidence="7">
    <location>
        <begin position="387"/>
        <end position="413"/>
    </location>
</feature>
<reference evidence="9" key="1">
    <citation type="journal article" date="2013" name="Nat. Biotechnol.">
        <title>Chinese hamster genome sequenced from sorted chromosomes.</title>
        <authorList>
            <person name="Brinkrolf K."/>
            <person name="Rupp O."/>
            <person name="Laux H."/>
            <person name="Kollin F."/>
            <person name="Ernst W."/>
            <person name="Linke B."/>
            <person name="Kofler R."/>
            <person name="Romand S."/>
            <person name="Hesse F."/>
            <person name="Budach W.E."/>
            <person name="Galosy S."/>
            <person name="Muller D."/>
            <person name="Noll T."/>
            <person name="Wienberg J."/>
            <person name="Jostock T."/>
            <person name="Leonard M."/>
            <person name="Grillari J."/>
            <person name="Tauch A."/>
            <person name="Goesmann A."/>
            <person name="Helk B."/>
            <person name="Mott J.E."/>
            <person name="Puhler A."/>
            <person name="Borth N."/>
        </authorList>
    </citation>
    <scope>NUCLEOTIDE SEQUENCE [LARGE SCALE GENOMIC DNA]</scope>
    <source>
        <strain evidence="9">17A/GY</strain>
    </source>
</reference>
<gene>
    <name evidence="8" type="ORF">H671_xg20562</name>
</gene>
<keyword evidence="5 7" id="KW-1133">Transmembrane helix</keyword>
<sequence length="685" mass="79064">MGAGFPLGTKRCLALPGLKWLLWFWLLAATSEAFYFPGLHPITHCEEGHPNSHCLPSIQVYADKLYSVENMATYDYDSFDFCQDALKKSPSENLGKIISGEQTMSCPYKFSFNKEETCRKVCVKSYAPEDEDQMRRLAFLKGGIKQNYYHRWVIDSTRVIWCYDKEDKSPYCTLGFPIGCFKDPNSQLKIPCLNNSEFKNNSLYLFNHVDITITYHMESDTTGNVAKLISSRVEPKSYKHTDENHLTCNEPPLEIPEDEDYFSVIYTYSVKFEAIPPPSHSPVPIPANSLPTPIHSSEGESKTVKWSSEWDHDIESATEVNILWIRLVNSFFVVLTLCGLVIIVILKSICRDIIKCNRIKPPMYNWRRFGWRMIHGSIFRLPKYGMLLSVFLGQGTQVFIMAFFSLFLAGLGFLTPADRRALVNYGIVLWFLLEIPAGYVSAKMYKTFRGGKWKTHFLLTTLLFPGIVFTDIFIMNLSLWMEGSSAAISFDSLATIFTLCFGVSTPLTFLGVFFGKRDKFQFPVRAYQTRRVRTQRRFFTKPTITIILGSLLPFGCMFLQLSYILNRIWSPHMYYLFAFLFLIFLILMISCSEVTVLLCYFRLSVEDYGWWWRAFLTSSFTSTYILMYAIHYFFTKLHVIDIGSIFVYFGYTLILVLVFFLFTGTIGFFSCFSFITAVYGVMKVR</sequence>